<gene>
    <name evidence="1" type="ORF">E5331_16460</name>
</gene>
<accession>A0AC61RDL3</accession>
<evidence type="ECO:0000313" key="2">
    <source>
        <dbReference type="Proteomes" id="UP000306319"/>
    </source>
</evidence>
<dbReference type="Proteomes" id="UP000306319">
    <property type="component" value="Unassembled WGS sequence"/>
</dbReference>
<reference evidence="1" key="1">
    <citation type="submission" date="2019-04" db="EMBL/GenBank/DDBJ databases">
        <title>Microbes associate with the intestines of laboratory mice.</title>
        <authorList>
            <person name="Navarre W."/>
            <person name="Wong E."/>
            <person name="Huang K."/>
            <person name="Tropini C."/>
            <person name="Ng K."/>
            <person name="Yu B."/>
        </authorList>
    </citation>
    <scope>NUCLEOTIDE SEQUENCE</scope>
    <source>
        <strain evidence="1">NM04_E33</strain>
    </source>
</reference>
<evidence type="ECO:0000313" key="1">
    <source>
        <dbReference type="EMBL" id="TGY76993.1"/>
    </source>
</evidence>
<name>A0AC61RDL3_9BACT</name>
<keyword evidence="2" id="KW-1185">Reference proteome</keyword>
<comment type="caution">
    <text evidence="1">The sequence shown here is derived from an EMBL/GenBank/DDBJ whole genome shotgun (WGS) entry which is preliminary data.</text>
</comment>
<sequence>MDDLMTVVDWSRWQFALTAIYHWLFVPLTLGLSLIVAVMESLYLKTKSEKWLAATKFWMTLFGINFAIGVATGLILEFEFGTNWSNYSWFVGDIFGAPLAIEGLVAFFMEATFVAVMFFGWGKVSPKFHLASTWLTWLGASISALWILVANAWMQYPVGMEFDPAQMRNVMDNFWALFSGIAINKYFHAVCSGWALSGVFVIGVSCWLLYKKRNEAFALRSIKVGGWIGLIGLLLTMWTGDGSAVEVTKHQPMKLAAMEGLYKGSTAQSIVAAGLVNPDKRWDNNEDEYLFAIEVPYGLSILAKHDPNAFVPGIADIINGIDVNEMGDTVNTVSYAERIRLGKLSHEALRAYDIARANHDAAAMEKAENDLRQYYPYFGYGYFNSVDEAIPPVAVTFYSFRVMVVLGSYFLLFFIVALFAAYRKDWLQRINWLQWVAIVSVPLMWICSEAGWMVAEVGRQPWTVQDLLPTKAAISEISSASVITTFWLFAVIFTVLLVAEVSIMLRQIDKKSQKNLEIDNAH</sequence>
<proteinExistence type="predicted"/>
<organism evidence="1 2">
    <name type="scientific">Lepagella muris</name>
    <dbReference type="NCBI Taxonomy" id="3032870"/>
    <lineage>
        <taxon>Bacteria</taxon>
        <taxon>Pseudomonadati</taxon>
        <taxon>Bacteroidota</taxon>
        <taxon>Bacteroidia</taxon>
        <taxon>Bacteroidales</taxon>
        <taxon>Muribaculaceae</taxon>
        <taxon>Lepagella</taxon>
    </lineage>
</organism>
<protein>
    <submittedName>
        <fullName evidence="1">Cytochrome ubiquinol oxidase subunit I</fullName>
    </submittedName>
</protein>
<dbReference type="EMBL" id="SRYB01000032">
    <property type="protein sequence ID" value="TGY76993.1"/>
    <property type="molecule type" value="Genomic_DNA"/>
</dbReference>